<dbReference type="Proteomes" id="UP000315995">
    <property type="component" value="Chromosome"/>
</dbReference>
<accession>A0A4Y6PZW2</accession>
<feature type="transmembrane region" description="Helical" evidence="1">
    <location>
        <begin position="131"/>
        <end position="157"/>
    </location>
</feature>
<feature type="transmembrane region" description="Helical" evidence="1">
    <location>
        <begin position="95"/>
        <end position="119"/>
    </location>
</feature>
<gene>
    <name evidence="2" type="ORF">FIV42_24580</name>
</gene>
<protein>
    <submittedName>
        <fullName evidence="2">Uncharacterized protein</fullName>
    </submittedName>
</protein>
<keyword evidence="1" id="KW-0472">Membrane</keyword>
<organism evidence="2 3">
    <name type="scientific">Persicimonas caeni</name>
    <dbReference type="NCBI Taxonomy" id="2292766"/>
    <lineage>
        <taxon>Bacteria</taxon>
        <taxon>Deltaproteobacteria</taxon>
        <taxon>Bradymonadales</taxon>
        <taxon>Bradymonadaceae</taxon>
        <taxon>Persicimonas</taxon>
    </lineage>
</organism>
<reference evidence="2 3" key="1">
    <citation type="submission" date="2019-06" db="EMBL/GenBank/DDBJ databases">
        <title>Persicimonas caeni gen. nov., sp. nov., a predatory bacterium isolated from solar saltern.</title>
        <authorList>
            <person name="Wang S."/>
        </authorList>
    </citation>
    <scope>NUCLEOTIDE SEQUENCE [LARGE SCALE GENOMIC DNA]</scope>
    <source>
        <strain evidence="2 3">YN101</strain>
    </source>
</reference>
<keyword evidence="1" id="KW-0812">Transmembrane</keyword>
<evidence type="ECO:0000256" key="1">
    <source>
        <dbReference type="SAM" id="Phobius"/>
    </source>
</evidence>
<sequence>MLTLLDDFSAKLLGSRTFKLEVDATIPEAVELLEREVSTGAQVLLPKRGLAGRITPSKVTVRYRSGLFDNGWAPIFRGTLEQTEQGVRLSGRYTLLRWVSALIIGSLGFLLVATMALFAREVVIGDAGEAFRGLVGMGGMTVVFAFFHTAGIALGWTETKEIEQRLRGILG</sequence>
<dbReference type="EMBL" id="CP041186">
    <property type="protein sequence ID" value="QDG53803.1"/>
    <property type="molecule type" value="Genomic_DNA"/>
</dbReference>
<name>A0A4Y6PZW2_PERCE</name>
<dbReference type="RefSeq" id="WP_141200257.1">
    <property type="nucleotide sequence ID" value="NZ_CP041186.1"/>
</dbReference>
<evidence type="ECO:0000313" key="2">
    <source>
        <dbReference type="EMBL" id="QDG53803.1"/>
    </source>
</evidence>
<evidence type="ECO:0000313" key="3">
    <source>
        <dbReference type="Proteomes" id="UP000315995"/>
    </source>
</evidence>
<accession>A0A5B8YBH1</accession>
<proteinExistence type="predicted"/>
<dbReference type="AlphaFoldDB" id="A0A4Y6PZW2"/>
<keyword evidence="1" id="KW-1133">Transmembrane helix</keyword>
<keyword evidence="3" id="KW-1185">Reference proteome</keyword>